<dbReference type="Proteomes" id="UP000053989">
    <property type="component" value="Unassembled WGS sequence"/>
</dbReference>
<organism evidence="2 3">
    <name type="scientific">Scleroderma citrinum Foug A</name>
    <dbReference type="NCBI Taxonomy" id="1036808"/>
    <lineage>
        <taxon>Eukaryota</taxon>
        <taxon>Fungi</taxon>
        <taxon>Dikarya</taxon>
        <taxon>Basidiomycota</taxon>
        <taxon>Agaricomycotina</taxon>
        <taxon>Agaricomycetes</taxon>
        <taxon>Agaricomycetidae</taxon>
        <taxon>Boletales</taxon>
        <taxon>Sclerodermatineae</taxon>
        <taxon>Sclerodermataceae</taxon>
        <taxon>Scleroderma</taxon>
    </lineage>
</organism>
<dbReference type="STRING" id="1036808.A0A0C3A1L9"/>
<evidence type="ECO:0000313" key="3">
    <source>
        <dbReference type="Proteomes" id="UP000053989"/>
    </source>
</evidence>
<reference evidence="2 3" key="1">
    <citation type="submission" date="2014-04" db="EMBL/GenBank/DDBJ databases">
        <authorList>
            <consortium name="DOE Joint Genome Institute"/>
            <person name="Kuo A."/>
            <person name="Kohler A."/>
            <person name="Nagy L.G."/>
            <person name="Floudas D."/>
            <person name="Copeland A."/>
            <person name="Barry K.W."/>
            <person name="Cichocki N."/>
            <person name="Veneault-Fourrey C."/>
            <person name="LaButti K."/>
            <person name="Lindquist E.A."/>
            <person name="Lipzen A."/>
            <person name="Lundell T."/>
            <person name="Morin E."/>
            <person name="Murat C."/>
            <person name="Sun H."/>
            <person name="Tunlid A."/>
            <person name="Henrissat B."/>
            <person name="Grigoriev I.V."/>
            <person name="Hibbett D.S."/>
            <person name="Martin F."/>
            <person name="Nordberg H.P."/>
            <person name="Cantor M.N."/>
            <person name="Hua S.X."/>
        </authorList>
    </citation>
    <scope>NUCLEOTIDE SEQUENCE [LARGE SCALE GENOMIC DNA]</scope>
    <source>
        <strain evidence="2 3">Foug A</strain>
    </source>
</reference>
<evidence type="ECO:0000313" key="2">
    <source>
        <dbReference type="EMBL" id="KIM58557.1"/>
    </source>
</evidence>
<protein>
    <recommendedName>
        <fullName evidence="4">DUF4419 domain-containing protein</fullName>
    </recommendedName>
</protein>
<dbReference type="InParanoid" id="A0A0C3A1L9"/>
<dbReference type="OrthoDB" id="9978173at2759"/>
<feature type="compositionally biased region" description="Low complexity" evidence="1">
    <location>
        <begin position="46"/>
        <end position="57"/>
    </location>
</feature>
<dbReference type="InterPro" id="IPR025533">
    <property type="entry name" value="DUF4419"/>
</dbReference>
<reference evidence="3" key="2">
    <citation type="submission" date="2015-01" db="EMBL/GenBank/DDBJ databases">
        <title>Evolutionary Origins and Diversification of the Mycorrhizal Mutualists.</title>
        <authorList>
            <consortium name="DOE Joint Genome Institute"/>
            <consortium name="Mycorrhizal Genomics Consortium"/>
            <person name="Kohler A."/>
            <person name="Kuo A."/>
            <person name="Nagy L.G."/>
            <person name="Floudas D."/>
            <person name="Copeland A."/>
            <person name="Barry K.W."/>
            <person name="Cichocki N."/>
            <person name="Veneault-Fourrey C."/>
            <person name="LaButti K."/>
            <person name="Lindquist E.A."/>
            <person name="Lipzen A."/>
            <person name="Lundell T."/>
            <person name="Morin E."/>
            <person name="Murat C."/>
            <person name="Riley R."/>
            <person name="Ohm R."/>
            <person name="Sun H."/>
            <person name="Tunlid A."/>
            <person name="Henrissat B."/>
            <person name="Grigoriev I.V."/>
            <person name="Hibbett D.S."/>
            <person name="Martin F."/>
        </authorList>
    </citation>
    <scope>NUCLEOTIDE SEQUENCE [LARGE SCALE GENOMIC DNA]</scope>
    <source>
        <strain evidence="3">Foug A</strain>
    </source>
</reference>
<accession>A0A0C3A1L9</accession>
<sequence>MDLIPSGLHPSNLWTSPTLSAPPKPESLDSPSSSASAEATNGPFTSSPADSPNNASARSKDIQSVSFSPAPHRAQLFPSVPKMTSLEFLKSACPDAHGYTEDIIHSSMGSTLDVKPQRNGFVHTVLECYNQHRALTIRPDDVWIAILTQFSCFVSGNAEALRSLFVLHDDKKELSMKVGPMDWGLIVQKLVKNMNNQIQENVIDPELRQWIIPAFSTTNDNDRLVAGMVMMATVKEYFTFRCILYCGIPRVTLEGEKDDWVYLLNRIEKLKEFGPQTTAWYRLLHPILSRFVEAFDKPNSHKNLEFWSKVAHYEPYGSGSTWLSGWITAFMAFDEKGQWKGDSQHDNKYGKVLTLDGIRYPRLDSDEVPAGYAQVDVTLEMNCKDYPTALIAGSVGTEIFSSDDKSLSDKGKRDSARPALGWWWVFKKEAEETDNNT</sequence>
<name>A0A0C3A1L9_9AGAM</name>
<gene>
    <name evidence="2" type="ORF">SCLCIDRAFT_27951</name>
</gene>
<proteinExistence type="predicted"/>
<evidence type="ECO:0008006" key="4">
    <source>
        <dbReference type="Google" id="ProtNLM"/>
    </source>
</evidence>
<feature type="region of interest" description="Disordered" evidence="1">
    <location>
        <begin position="1"/>
        <end position="64"/>
    </location>
</feature>
<dbReference type="AlphaFoldDB" id="A0A0C3A1L9"/>
<dbReference type="HOGENOM" id="CLU_037155_3_0_1"/>
<dbReference type="PANTHER" id="PTHR31252:SF11">
    <property type="entry name" value="DUF4419 DOMAIN-CONTAINING PROTEIN"/>
    <property type="match status" value="1"/>
</dbReference>
<dbReference type="EMBL" id="KN822084">
    <property type="protein sequence ID" value="KIM58557.1"/>
    <property type="molecule type" value="Genomic_DNA"/>
</dbReference>
<evidence type="ECO:0000256" key="1">
    <source>
        <dbReference type="SAM" id="MobiDB-lite"/>
    </source>
</evidence>
<keyword evidence="3" id="KW-1185">Reference proteome</keyword>
<dbReference type="Pfam" id="PF14388">
    <property type="entry name" value="DUF4419"/>
    <property type="match status" value="1"/>
</dbReference>
<dbReference type="PANTHER" id="PTHR31252">
    <property type="entry name" value="DUF4419 DOMAIN-CONTAINING PROTEIN"/>
    <property type="match status" value="1"/>
</dbReference>